<evidence type="ECO:0000313" key="3">
    <source>
        <dbReference type="EMBL" id="CAB4200023.1"/>
    </source>
</evidence>
<organism evidence="3">
    <name type="scientific">uncultured Caudovirales phage</name>
    <dbReference type="NCBI Taxonomy" id="2100421"/>
    <lineage>
        <taxon>Viruses</taxon>
        <taxon>Duplodnaviria</taxon>
        <taxon>Heunggongvirae</taxon>
        <taxon>Uroviricota</taxon>
        <taxon>Caudoviricetes</taxon>
        <taxon>Peduoviridae</taxon>
        <taxon>Maltschvirus</taxon>
        <taxon>Maltschvirus maltsch</taxon>
    </lineage>
</organism>
<dbReference type="EMBL" id="LR797404">
    <property type="protein sequence ID" value="CAB4213928.1"/>
    <property type="molecule type" value="Genomic_DNA"/>
</dbReference>
<gene>
    <name evidence="2" type="ORF">UFOVP1097_30</name>
    <name evidence="3" type="ORF">UFOVP1349_24</name>
    <name evidence="4" type="ORF">UFOVP1456_4</name>
    <name evidence="1" type="ORF">UFOVP925_19</name>
</gene>
<proteinExistence type="predicted"/>
<sequence>MTRVMADEKYQTGLNWALVRIEVLEKREAALREALEAADKAINPPDRNGISLDVWNSRLRVATTTIRAALNPPAA</sequence>
<evidence type="ECO:0000313" key="4">
    <source>
        <dbReference type="EMBL" id="CAB4213928.1"/>
    </source>
</evidence>
<evidence type="ECO:0000313" key="2">
    <source>
        <dbReference type="EMBL" id="CAB4184145.1"/>
    </source>
</evidence>
<accession>A0A6J5RVL8</accession>
<dbReference type="EMBL" id="LR797291">
    <property type="protein sequence ID" value="CAB4200023.1"/>
    <property type="molecule type" value="Genomic_DNA"/>
</dbReference>
<reference evidence="3" key="1">
    <citation type="submission" date="2020-05" db="EMBL/GenBank/DDBJ databases">
        <authorList>
            <person name="Chiriac C."/>
            <person name="Salcher M."/>
            <person name="Ghai R."/>
            <person name="Kavagutti S V."/>
        </authorList>
    </citation>
    <scope>NUCLEOTIDE SEQUENCE</scope>
</reference>
<dbReference type="EMBL" id="LR797048">
    <property type="protein sequence ID" value="CAB4184145.1"/>
    <property type="molecule type" value="Genomic_DNA"/>
</dbReference>
<evidence type="ECO:0000313" key="1">
    <source>
        <dbReference type="EMBL" id="CAB4171620.1"/>
    </source>
</evidence>
<dbReference type="EMBL" id="LR796876">
    <property type="protein sequence ID" value="CAB4171620.1"/>
    <property type="molecule type" value="Genomic_DNA"/>
</dbReference>
<protein>
    <submittedName>
        <fullName evidence="3">Uncharacterized protein</fullName>
    </submittedName>
</protein>
<name>A0A6J5RVL8_9CAUD</name>